<reference evidence="2" key="1">
    <citation type="submission" date="2018-06" db="EMBL/GenBank/DDBJ databases">
        <authorList>
            <person name="Zhirakovskaya E."/>
        </authorList>
    </citation>
    <scope>NUCLEOTIDE SEQUENCE</scope>
</reference>
<proteinExistence type="predicted"/>
<feature type="domain" description="Transposase IS200-like" evidence="1">
    <location>
        <begin position="13"/>
        <end position="164"/>
    </location>
</feature>
<dbReference type="Gene3D" id="3.30.70.1290">
    <property type="entry name" value="Transposase IS200-like"/>
    <property type="match status" value="1"/>
</dbReference>
<gene>
    <name evidence="2" type="ORF">MNBD_GAMMA26-2502</name>
</gene>
<dbReference type="SMART" id="SM01321">
    <property type="entry name" value="Y1_Tnp"/>
    <property type="match status" value="1"/>
</dbReference>
<dbReference type="AlphaFoldDB" id="A0A3B1BH82"/>
<dbReference type="SUPFAM" id="SSF143422">
    <property type="entry name" value="Transposase IS200-like"/>
    <property type="match status" value="1"/>
</dbReference>
<protein>
    <submittedName>
        <fullName evidence="2">Transposase and inactivated derivatives</fullName>
    </submittedName>
</protein>
<accession>A0A3B1BH82</accession>
<sequence length="185" mass="21370">MSYNNLRKGRFSEPGREYLITFVTQKREPVFHDFLAARIFVKELPCSEQQHHCQWLAWVLMPDHFHGLLSLGEDGSDCRSGFSPTTEVTQSNMAELNSAVGLKPDLQSENTSLSKIIRTLKGRSAHHINQTIQRKGSLWQPGFHDHALRMEEDRVQVARYIVANPLRARLVKKIGQWPHWDSVWL</sequence>
<dbReference type="InterPro" id="IPR036515">
    <property type="entry name" value="Transposase_17_sf"/>
</dbReference>
<dbReference type="PANTHER" id="PTHR36966:SF1">
    <property type="entry name" value="REP-ASSOCIATED TYROSINE TRANSPOSASE"/>
    <property type="match status" value="1"/>
</dbReference>
<dbReference type="InterPro" id="IPR052715">
    <property type="entry name" value="RAYT_transposase"/>
</dbReference>
<name>A0A3B1BH82_9ZZZZ</name>
<dbReference type="PANTHER" id="PTHR36966">
    <property type="entry name" value="REP-ASSOCIATED TYROSINE TRANSPOSASE"/>
    <property type="match status" value="1"/>
</dbReference>
<dbReference type="InterPro" id="IPR002686">
    <property type="entry name" value="Transposase_17"/>
</dbReference>
<organism evidence="2">
    <name type="scientific">hydrothermal vent metagenome</name>
    <dbReference type="NCBI Taxonomy" id="652676"/>
    <lineage>
        <taxon>unclassified sequences</taxon>
        <taxon>metagenomes</taxon>
        <taxon>ecological metagenomes</taxon>
    </lineage>
</organism>
<dbReference type="GO" id="GO:0004803">
    <property type="term" value="F:transposase activity"/>
    <property type="evidence" value="ECO:0007669"/>
    <property type="project" value="InterPro"/>
</dbReference>
<dbReference type="GO" id="GO:0043565">
    <property type="term" value="F:sequence-specific DNA binding"/>
    <property type="evidence" value="ECO:0007669"/>
    <property type="project" value="TreeGrafter"/>
</dbReference>
<evidence type="ECO:0000259" key="1">
    <source>
        <dbReference type="SMART" id="SM01321"/>
    </source>
</evidence>
<dbReference type="EMBL" id="UOFX01000085">
    <property type="protein sequence ID" value="VAX11433.1"/>
    <property type="molecule type" value="Genomic_DNA"/>
</dbReference>
<dbReference type="GO" id="GO:0006313">
    <property type="term" value="P:DNA transposition"/>
    <property type="evidence" value="ECO:0007669"/>
    <property type="project" value="InterPro"/>
</dbReference>
<evidence type="ECO:0000313" key="2">
    <source>
        <dbReference type="EMBL" id="VAX11433.1"/>
    </source>
</evidence>